<reference evidence="2 3" key="1">
    <citation type="journal article" date="2012" name="Nat. Biotechnol.">
        <title>Draft genome sequence of pigeonpea (Cajanus cajan), an orphan legume crop of resource-poor farmers.</title>
        <authorList>
            <person name="Varshney R.K."/>
            <person name="Chen W."/>
            <person name="Li Y."/>
            <person name="Bharti A.K."/>
            <person name="Saxena R.K."/>
            <person name="Schlueter J.A."/>
            <person name="Donoghue M.T."/>
            <person name="Azam S."/>
            <person name="Fan G."/>
            <person name="Whaley A.M."/>
            <person name="Farmer A.D."/>
            <person name="Sheridan J."/>
            <person name="Iwata A."/>
            <person name="Tuteja R."/>
            <person name="Penmetsa R.V."/>
            <person name="Wu W."/>
            <person name="Upadhyaya H.D."/>
            <person name="Yang S.P."/>
            <person name="Shah T."/>
            <person name="Saxena K.B."/>
            <person name="Michael T."/>
            <person name="McCombie W.R."/>
            <person name="Yang B."/>
            <person name="Zhang G."/>
            <person name="Yang H."/>
            <person name="Wang J."/>
            <person name="Spillane C."/>
            <person name="Cook D.R."/>
            <person name="May G.D."/>
            <person name="Xu X."/>
            <person name="Jackson S.A."/>
        </authorList>
    </citation>
    <scope>NUCLEOTIDE SEQUENCE [LARGE SCALE GENOMIC DNA]</scope>
    <source>
        <strain evidence="3">cv. Asha</strain>
    </source>
</reference>
<name>A0A151SK32_CAJCA</name>
<sequence>PKMVTSKTVFDAILKLTNITASIGASLKAEAMALAITPLPGIRIPRVKPINPIAMPQTLPILTPVATPPSPALNPVTVVSAIHPIPLIPPIHEVMVHPTSVTPPFMKLPLVQIPIAVKLHPFPHYLRLPPLPLSDEPLHRPRPLPRPLREPQPPHTLLPRIPQQRKRVPDKPLVLGRKVKRHGHKNQG</sequence>
<dbReference type="AlphaFoldDB" id="A0A151SK32"/>
<accession>A0A151SK32</accession>
<dbReference type="EMBL" id="CM003613">
    <property type="protein sequence ID" value="KYP55180.1"/>
    <property type="molecule type" value="Genomic_DNA"/>
</dbReference>
<evidence type="ECO:0000256" key="1">
    <source>
        <dbReference type="SAM" id="MobiDB-lite"/>
    </source>
</evidence>
<protein>
    <submittedName>
        <fullName evidence="2">Uncharacterized protein</fullName>
    </submittedName>
</protein>
<keyword evidence="3" id="KW-1185">Reference proteome</keyword>
<dbReference type="Proteomes" id="UP000075243">
    <property type="component" value="Chromosome 11"/>
</dbReference>
<evidence type="ECO:0000313" key="2">
    <source>
        <dbReference type="EMBL" id="KYP55180.1"/>
    </source>
</evidence>
<dbReference type="Gramene" id="C.cajan_01353.t">
    <property type="protein sequence ID" value="C.cajan_01353.t.cds1"/>
    <property type="gene ID" value="C.cajan_01353"/>
</dbReference>
<evidence type="ECO:0000313" key="3">
    <source>
        <dbReference type="Proteomes" id="UP000075243"/>
    </source>
</evidence>
<feature type="region of interest" description="Disordered" evidence="1">
    <location>
        <begin position="133"/>
        <end position="188"/>
    </location>
</feature>
<proteinExistence type="predicted"/>
<feature type="non-terminal residue" evidence="2">
    <location>
        <position position="1"/>
    </location>
</feature>
<gene>
    <name evidence="2" type="ORF">KK1_001386</name>
</gene>
<organism evidence="2 3">
    <name type="scientific">Cajanus cajan</name>
    <name type="common">Pigeon pea</name>
    <name type="synonym">Cajanus indicus</name>
    <dbReference type="NCBI Taxonomy" id="3821"/>
    <lineage>
        <taxon>Eukaryota</taxon>
        <taxon>Viridiplantae</taxon>
        <taxon>Streptophyta</taxon>
        <taxon>Embryophyta</taxon>
        <taxon>Tracheophyta</taxon>
        <taxon>Spermatophyta</taxon>
        <taxon>Magnoliopsida</taxon>
        <taxon>eudicotyledons</taxon>
        <taxon>Gunneridae</taxon>
        <taxon>Pentapetalae</taxon>
        <taxon>rosids</taxon>
        <taxon>fabids</taxon>
        <taxon>Fabales</taxon>
        <taxon>Fabaceae</taxon>
        <taxon>Papilionoideae</taxon>
        <taxon>50 kb inversion clade</taxon>
        <taxon>NPAAA clade</taxon>
        <taxon>indigoferoid/millettioid clade</taxon>
        <taxon>Phaseoleae</taxon>
        <taxon>Cajanus</taxon>
    </lineage>
</organism>
<feature type="compositionally biased region" description="Basic residues" evidence="1">
    <location>
        <begin position="177"/>
        <end position="188"/>
    </location>
</feature>
<feature type="compositionally biased region" description="Pro residues" evidence="1">
    <location>
        <begin position="144"/>
        <end position="156"/>
    </location>
</feature>